<feature type="domain" description="Ku" evidence="5">
    <location>
        <begin position="52"/>
        <end position="180"/>
    </location>
</feature>
<dbReference type="NCBIfam" id="TIGR02772">
    <property type="entry name" value="Ku_bact"/>
    <property type="match status" value="1"/>
</dbReference>
<evidence type="ECO:0000256" key="2">
    <source>
        <dbReference type="ARBA" id="ARBA00023172"/>
    </source>
</evidence>
<keyword evidence="3" id="KW-0227">DNA damage</keyword>
<protein>
    <recommendedName>
        <fullName evidence="3">Non-homologous end joining protein Ku</fullName>
    </recommendedName>
</protein>
<gene>
    <name evidence="3" type="primary">ku</name>
    <name evidence="6" type="ORF">QWI33_12935</name>
</gene>
<dbReference type="SUPFAM" id="SSF100939">
    <property type="entry name" value="SPOC domain-like"/>
    <property type="match status" value="1"/>
</dbReference>
<organism evidence="6 7">
    <name type="scientific">Glycomyces tritici</name>
    <dbReference type="NCBI Taxonomy" id="2665176"/>
    <lineage>
        <taxon>Bacteria</taxon>
        <taxon>Bacillati</taxon>
        <taxon>Actinomycetota</taxon>
        <taxon>Actinomycetes</taxon>
        <taxon>Glycomycetales</taxon>
        <taxon>Glycomycetaceae</taxon>
        <taxon>Glycomyces</taxon>
    </lineage>
</organism>
<dbReference type="RefSeq" id="WP_289957556.1">
    <property type="nucleotide sequence ID" value="NZ_JAUEMJ010000003.1"/>
</dbReference>
<keyword evidence="2 3" id="KW-0233">DNA recombination</keyword>
<comment type="subunit">
    <text evidence="3">Homodimer. Interacts with LigD.</text>
</comment>
<comment type="similarity">
    <text evidence="3">Belongs to the prokaryotic Ku family.</text>
</comment>
<accession>A0ABT7YPR1</accession>
<dbReference type="PIRSF" id="PIRSF006493">
    <property type="entry name" value="Prok_Ku"/>
    <property type="match status" value="1"/>
</dbReference>
<name>A0ABT7YPR1_9ACTN</name>
<comment type="function">
    <text evidence="3">With LigD forms a non-homologous end joining (NHEJ) DNA repair enzyme, which repairs dsDNA breaks with reduced fidelity. Binds linear dsDNA with 5'- and 3'- overhangs but not closed circular dsDNA nor ssDNA. Recruits and stimulates the ligase activity of LigD.</text>
</comment>
<evidence type="ECO:0000313" key="6">
    <source>
        <dbReference type="EMBL" id="MDN3240636.1"/>
    </source>
</evidence>
<evidence type="ECO:0000256" key="4">
    <source>
        <dbReference type="SAM" id="MobiDB-lite"/>
    </source>
</evidence>
<dbReference type="InterPro" id="IPR009187">
    <property type="entry name" value="Prok_Ku"/>
</dbReference>
<comment type="caution">
    <text evidence="6">The sequence shown here is derived from an EMBL/GenBank/DDBJ whole genome shotgun (WGS) entry which is preliminary data.</text>
</comment>
<evidence type="ECO:0000259" key="5">
    <source>
        <dbReference type="SMART" id="SM00559"/>
    </source>
</evidence>
<dbReference type="EMBL" id="JAUEMJ010000003">
    <property type="protein sequence ID" value="MDN3240636.1"/>
    <property type="molecule type" value="Genomic_DNA"/>
</dbReference>
<dbReference type="Gene3D" id="2.40.290.10">
    <property type="match status" value="1"/>
</dbReference>
<proteinExistence type="inferred from homology"/>
<dbReference type="HAMAP" id="MF_01875">
    <property type="entry name" value="Prokaryotic_Ku"/>
    <property type="match status" value="1"/>
</dbReference>
<dbReference type="PANTHER" id="PTHR41251:SF1">
    <property type="entry name" value="NON-HOMOLOGOUS END JOINING PROTEIN KU"/>
    <property type="match status" value="1"/>
</dbReference>
<dbReference type="Proteomes" id="UP001171902">
    <property type="component" value="Unassembled WGS sequence"/>
</dbReference>
<reference evidence="6" key="1">
    <citation type="submission" date="2023-06" db="EMBL/GenBank/DDBJ databases">
        <title>Gycomyces niveus sp.nov., a novel actinomycete isolated from soil in Shouguang.</title>
        <authorList>
            <person name="Yang X."/>
            <person name="Zhao J."/>
        </authorList>
    </citation>
    <scope>NUCLEOTIDE SEQUENCE</scope>
    <source>
        <strain evidence="6">NEAU C2</strain>
    </source>
</reference>
<keyword evidence="3" id="KW-0234">DNA repair</keyword>
<sequence>MRSMLNTTIEMGLVRIPVKVYAATGSHDRTMRQFHADDGGRIRYEKVCELDDEPVDADDIRKGIEDRDGNVVLLDDDDLAKLPVRSSKHVDVLAFIPEGQVDPIFYDKAYYLGPGAEGSAPYLVLRDAMAEKGLVALVTITLRQRESLAVIRPAGKVLVLDRLLWADEVRIPEVTGADAKVDKAELDMAHLLIDTRTGDWDPEQYTDEYQEALDELIEAKAEGRPAPKGKAERPAKVTNILEALQKSVEAADPGRKPPATARKRTAKKAARKATRKTPAKKTAKAAARKRTSS</sequence>
<evidence type="ECO:0000313" key="7">
    <source>
        <dbReference type="Proteomes" id="UP001171902"/>
    </source>
</evidence>
<dbReference type="PANTHER" id="PTHR41251">
    <property type="entry name" value="NON-HOMOLOGOUS END JOINING PROTEIN KU"/>
    <property type="match status" value="1"/>
</dbReference>
<keyword evidence="1 3" id="KW-0238">DNA-binding</keyword>
<evidence type="ECO:0000256" key="3">
    <source>
        <dbReference type="HAMAP-Rule" id="MF_01875"/>
    </source>
</evidence>
<keyword evidence="7" id="KW-1185">Reference proteome</keyword>
<feature type="region of interest" description="Disordered" evidence="4">
    <location>
        <begin position="245"/>
        <end position="293"/>
    </location>
</feature>
<dbReference type="InterPro" id="IPR016194">
    <property type="entry name" value="SPOC-like_C_dom_sf"/>
</dbReference>
<evidence type="ECO:0000256" key="1">
    <source>
        <dbReference type="ARBA" id="ARBA00023125"/>
    </source>
</evidence>
<dbReference type="InterPro" id="IPR006164">
    <property type="entry name" value="DNA_bd_Ku70/Ku80"/>
</dbReference>
<dbReference type="Pfam" id="PF02735">
    <property type="entry name" value="Ku"/>
    <property type="match status" value="1"/>
</dbReference>
<dbReference type="SMART" id="SM00559">
    <property type="entry name" value="Ku78"/>
    <property type="match status" value="1"/>
</dbReference>
<feature type="compositionally biased region" description="Basic residues" evidence="4">
    <location>
        <begin position="261"/>
        <end position="293"/>
    </location>
</feature>